<evidence type="ECO:0000259" key="1">
    <source>
        <dbReference type="PROSITE" id="PS51352"/>
    </source>
</evidence>
<dbReference type="PANTHER" id="PTHR42852:SF17">
    <property type="entry name" value="THIOREDOXIN-LIKE PROTEIN HI_1115"/>
    <property type="match status" value="1"/>
</dbReference>
<dbReference type="PROSITE" id="PS51257">
    <property type="entry name" value="PROKAR_LIPOPROTEIN"/>
    <property type="match status" value="1"/>
</dbReference>
<keyword evidence="3" id="KW-1185">Reference proteome</keyword>
<sequence>MSVKKIRAAFIIAWLALVLVGCSVNNEQLKTGESPTEAETKAAIGKPEKEGTILYFYAPKCPSCQEQAPILEKWQSEHPEAKHIQKLSITQEENRNLAKTFGMNGIPFFVVLDEDGETVYSGKGVRTADQLDELNQRLAE</sequence>
<name>A0A845L3H1_9FIRM</name>
<evidence type="ECO:0000313" key="2">
    <source>
        <dbReference type="EMBL" id="MZP31177.1"/>
    </source>
</evidence>
<dbReference type="RefSeq" id="WP_161259697.1">
    <property type="nucleotide sequence ID" value="NZ_WXEY01000027.1"/>
</dbReference>
<protein>
    <submittedName>
        <fullName evidence="2">Conjugal transfer protein TraF</fullName>
    </submittedName>
</protein>
<dbReference type="OrthoDB" id="32134at2"/>
<dbReference type="SUPFAM" id="SSF52833">
    <property type="entry name" value="Thioredoxin-like"/>
    <property type="match status" value="1"/>
</dbReference>
<feature type="domain" description="Thioredoxin" evidence="1">
    <location>
        <begin position="29"/>
        <end position="140"/>
    </location>
</feature>
<dbReference type="AlphaFoldDB" id="A0A845L3H1"/>
<comment type="caution">
    <text evidence="2">The sequence shown here is derived from an EMBL/GenBank/DDBJ whole genome shotgun (WGS) entry which is preliminary data.</text>
</comment>
<dbReference type="Proteomes" id="UP000463470">
    <property type="component" value="Unassembled WGS sequence"/>
</dbReference>
<dbReference type="InterPro" id="IPR013766">
    <property type="entry name" value="Thioredoxin_domain"/>
</dbReference>
<dbReference type="Pfam" id="PF00085">
    <property type="entry name" value="Thioredoxin"/>
    <property type="match status" value="1"/>
</dbReference>
<accession>A0A845L3H1</accession>
<dbReference type="PROSITE" id="PS51352">
    <property type="entry name" value="THIOREDOXIN_2"/>
    <property type="match status" value="1"/>
</dbReference>
<reference evidence="2 3" key="1">
    <citation type="submission" date="2020-01" db="EMBL/GenBank/DDBJ databases">
        <title>Whole-genome sequence of Heliobacterium undosum DSM 13378.</title>
        <authorList>
            <person name="Kyndt J.A."/>
            <person name="Meyer T.E."/>
        </authorList>
    </citation>
    <scope>NUCLEOTIDE SEQUENCE [LARGE SCALE GENOMIC DNA]</scope>
    <source>
        <strain evidence="2 3">DSM 13378</strain>
    </source>
</reference>
<dbReference type="InterPro" id="IPR036249">
    <property type="entry name" value="Thioredoxin-like_sf"/>
</dbReference>
<dbReference type="EMBL" id="WXEY01000027">
    <property type="protein sequence ID" value="MZP31177.1"/>
    <property type="molecule type" value="Genomic_DNA"/>
</dbReference>
<evidence type="ECO:0000313" key="3">
    <source>
        <dbReference type="Proteomes" id="UP000463470"/>
    </source>
</evidence>
<proteinExistence type="predicted"/>
<gene>
    <name evidence="2" type="ORF">GTO91_15830</name>
</gene>
<dbReference type="PROSITE" id="PS51354">
    <property type="entry name" value="GLUTAREDOXIN_2"/>
    <property type="match status" value="1"/>
</dbReference>
<dbReference type="CDD" id="cd02947">
    <property type="entry name" value="TRX_family"/>
    <property type="match status" value="1"/>
</dbReference>
<dbReference type="InterPro" id="IPR050553">
    <property type="entry name" value="Thioredoxin_ResA/DsbE_sf"/>
</dbReference>
<dbReference type="Gene3D" id="3.40.30.10">
    <property type="entry name" value="Glutaredoxin"/>
    <property type="match status" value="1"/>
</dbReference>
<dbReference type="PANTHER" id="PTHR42852">
    <property type="entry name" value="THIOL:DISULFIDE INTERCHANGE PROTEIN DSBE"/>
    <property type="match status" value="1"/>
</dbReference>
<organism evidence="2 3">
    <name type="scientific">Heliomicrobium undosum</name>
    <dbReference type="NCBI Taxonomy" id="121734"/>
    <lineage>
        <taxon>Bacteria</taxon>
        <taxon>Bacillati</taxon>
        <taxon>Bacillota</taxon>
        <taxon>Clostridia</taxon>
        <taxon>Eubacteriales</taxon>
        <taxon>Heliobacteriaceae</taxon>
        <taxon>Heliomicrobium</taxon>
    </lineage>
</organism>